<feature type="region of interest" description="Disordered" evidence="5">
    <location>
        <begin position="1"/>
        <end position="20"/>
    </location>
</feature>
<dbReference type="Gene3D" id="1.10.1740.10">
    <property type="match status" value="1"/>
</dbReference>
<dbReference type="EMBL" id="JAVDRL010000007">
    <property type="protein sequence ID" value="MDR6532016.1"/>
    <property type="molecule type" value="Genomic_DNA"/>
</dbReference>
<dbReference type="InterPro" id="IPR007627">
    <property type="entry name" value="RNA_pol_sigma70_r2"/>
</dbReference>
<evidence type="ECO:0000256" key="1">
    <source>
        <dbReference type="ARBA" id="ARBA00010641"/>
    </source>
</evidence>
<evidence type="ECO:0000313" key="8">
    <source>
        <dbReference type="EMBL" id="MDR6532016.1"/>
    </source>
</evidence>
<dbReference type="Pfam" id="PF04542">
    <property type="entry name" value="Sigma70_r2"/>
    <property type="match status" value="1"/>
</dbReference>
<dbReference type="NCBIfam" id="TIGR02937">
    <property type="entry name" value="sigma70-ECF"/>
    <property type="match status" value="1"/>
</dbReference>
<evidence type="ECO:0000256" key="4">
    <source>
        <dbReference type="ARBA" id="ARBA00023163"/>
    </source>
</evidence>
<dbReference type="Gene3D" id="1.10.10.10">
    <property type="entry name" value="Winged helix-like DNA-binding domain superfamily/Winged helix DNA-binding domain"/>
    <property type="match status" value="1"/>
</dbReference>
<dbReference type="Proteomes" id="UP001262754">
    <property type="component" value="Unassembled WGS sequence"/>
</dbReference>
<evidence type="ECO:0000256" key="2">
    <source>
        <dbReference type="ARBA" id="ARBA00023015"/>
    </source>
</evidence>
<dbReference type="SUPFAM" id="SSF88659">
    <property type="entry name" value="Sigma3 and sigma4 domains of RNA polymerase sigma factors"/>
    <property type="match status" value="1"/>
</dbReference>
<keyword evidence="9" id="KW-1185">Reference proteome</keyword>
<comment type="caution">
    <text evidence="8">The sequence shown here is derived from an EMBL/GenBank/DDBJ whole genome shotgun (WGS) entry which is preliminary data.</text>
</comment>
<evidence type="ECO:0000256" key="5">
    <source>
        <dbReference type="SAM" id="MobiDB-lite"/>
    </source>
</evidence>
<protein>
    <submittedName>
        <fullName evidence="8">RNA polymerase sigma-70 factor (ECF subfamily)</fullName>
    </submittedName>
</protein>
<evidence type="ECO:0000259" key="6">
    <source>
        <dbReference type="Pfam" id="PF04542"/>
    </source>
</evidence>
<dbReference type="RefSeq" id="WP_162251613.1">
    <property type="nucleotide sequence ID" value="NZ_JAVDRL010000007.1"/>
</dbReference>
<dbReference type="PANTHER" id="PTHR43133:SF63">
    <property type="entry name" value="RNA POLYMERASE SIGMA FACTOR FECI-RELATED"/>
    <property type="match status" value="1"/>
</dbReference>
<dbReference type="SUPFAM" id="SSF88946">
    <property type="entry name" value="Sigma2 domain of RNA polymerase sigma factors"/>
    <property type="match status" value="1"/>
</dbReference>
<dbReference type="InterPro" id="IPR013324">
    <property type="entry name" value="RNA_pol_sigma_r3/r4-like"/>
</dbReference>
<dbReference type="PANTHER" id="PTHR43133">
    <property type="entry name" value="RNA POLYMERASE ECF-TYPE SIGMA FACTO"/>
    <property type="match status" value="1"/>
</dbReference>
<name>A0ABU1N1L6_9CAUL</name>
<dbReference type="InterPro" id="IPR039425">
    <property type="entry name" value="RNA_pol_sigma-70-like"/>
</dbReference>
<sequence>MPRENPAQQQVETSDDGQINRLNARYRGPLTSFFLRRVHRRDEAEDLTQEVFLRMVRSLQRPDREGGERIDNPEAFLFRTAVNLLRDRARRAKTFAEHLAEAAHRDETVEVRSPERVLQDRQSLRSALAALEELDARTRDVFILHRLEGLKHAEIATLYGVSASSIEKYMIKALAHLARRARAV</sequence>
<evidence type="ECO:0000259" key="7">
    <source>
        <dbReference type="Pfam" id="PF08281"/>
    </source>
</evidence>
<evidence type="ECO:0000313" key="9">
    <source>
        <dbReference type="Proteomes" id="UP001262754"/>
    </source>
</evidence>
<proteinExistence type="inferred from homology"/>
<reference evidence="8 9" key="1">
    <citation type="submission" date="2023-07" db="EMBL/GenBank/DDBJ databases">
        <title>Sorghum-associated microbial communities from plants grown in Nebraska, USA.</title>
        <authorList>
            <person name="Schachtman D."/>
        </authorList>
    </citation>
    <scope>NUCLEOTIDE SEQUENCE [LARGE SCALE GENOMIC DNA]</scope>
    <source>
        <strain evidence="8 9">DS2154</strain>
    </source>
</reference>
<dbReference type="InterPro" id="IPR013325">
    <property type="entry name" value="RNA_pol_sigma_r2"/>
</dbReference>
<dbReference type="InterPro" id="IPR036388">
    <property type="entry name" value="WH-like_DNA-bd_sf"/>
</dbReference>
<keyword evidence="4" id="KW-0804">Transcription</keyword>
<feature type="domain" description="RNA polymerase sigma factor 70 region 4 type 2" evidence="7">
    <location>
        <begin position="126"/>
        <end position="177"/>
    </location>
</feature>
<feature type="domain" description="RNA polymerase sigma-70 region 2" evidence="6">
    <location>
        <begin position="25"/>
        <end position="93"/>
    </location>
</feature>
<evidence type="ECO:0000256" key="3">
    <source>
        <dbReference type="ARBA" id="ARBA00023082"/>
    </source>
</evidence>
<gene>
    <name evidence="8" type="ORF">J2800_002769</name>
</gene>
<dbReference type="InterPro" id="IPR013249">
    <property type="entry name" value="RNA_pol_sigma70_r4_t2"/>
</dbReference>
<organism evidence="8 9">
    <name type="scientific">Caulobacter rhizosphaerae</name>
    <dbReference type="NCBI Taxonomy" id="2010972"/>
    <lineage>
        <taxon>Bacteria</taxon>
        <taxon>Pseudomonadati</taxon>
        <taxon>Pseudomonadota</taxon>
        <taxon>Alphaproteobacteria</taxon>
        <taxon>Caulobacterales</taxon>
        <taxon>Caulobacteraceae</taxon>
        <taxon>Caulobacter</taxon>
    </lineage>
</organism>
<dbReference type="InterPro" id="IPR014284">
    <property type="entry name" value="RNA_pol_sigma-70_dom"/>
</dbReference>
<accession>A0ABU1N1L6</accession>
<comment type="similarity">
    <text evidence="1">Belongs to the sigma-70 factor family. ECF subfamily.</text>
</comment>
<dbReference type="Pfam" id="PF08281">
    <property type="entry name" value="Sigma70_r4_2"/>
    <property type="match status" value="1"/>
</dbReference>
<keyword evidence="3" id="KW-0731">Sigma factor</keyword>
<keyword evidence="2" id="KW-0805">Transcription regulation</keyword>